<dbReference type="GO" id="GO:0009089">
    <property type="term" value="P:lysine biosynthetic process via diaminopimelate"/>
    <property type="evidence" value="ECO:0007669"/>
    <property type="project" value="TreeGrafter"/>
</dbReference>
<comment type="catalytic activity">
    <reaction evidence="10">
        <text>carboxynorspermidine + H(+) = norspermidine + CO2</text>
        <dbReference type="Rhea" id="RHEA:34099"/>
        <dbReference type="ChEBI" id="CHEBI:15378"/>
        <dbReference type="ChEBI" id="CHEBI:16526"/>
        <dbReference type="ChEBI" id="CHEBI:57920"/>
        <dbReference type="ChEBI" id="CHEBI:65070"/>
        <dbReference type="EC" id="4.1.1.96"/>
    </reaction>
</comment>
<dbReference type="SUPFAM" id="SSF50621">
    <property type="entry name" value="Alanine racemase C-terminal domain-like"/>
    <property type="match status" value="1"/>
</dbReference>
<dbReference type="InterPro" id="IPR005730">
    <property type="entry name" value="Nsp_de-COase"/>
</dbReference>
<protein>
    <recommendedName>
        <fullName evidence="3">Carboxynorspermidine/carboxyspermidine decarboxylase</fullName>
        <ecNumber evidence="2">4.1.1.96</ecNumber>
    </recommendedName>
</protein>
<evidence type="ECO:0000256" key="9">
    <source>
        <dbReference type="ARBA" id="ARBA00047351"/>
    </source>
</evidence>
<reference evidence="14" key="1">
    <citation type="submission" date="2007-07" db="EMBL/GenBank/DDBJ databases">
        <title>Complete genome sequence of Campylobacter hominis ATCC BAA-381, a commensal isolated from the human gastrointestinal tract.</title>
        <authorList>
            <person name="Fouts D.E."/>
            <person name="Mongodin E.F."/>
            <person name="Puiu D."/>
            <person name="Sebastian Y."/>
            <person name="Miller W.G."/>
            <person name="Mandrell R.E."/>
            <person name="Nelson K.E."/>
        </authorList>
    </citation>
    <scope>NUCLEOTIDE SEQUENCE [LARGE SCALE GENOMIC DNA]</scope>
    <source>
        <strain evidence="14">ATCC BAA-381 / LMG 19568 / NCTC 13146 / CH001A</strain>
    </source>
</reference>
<evidence type="ECO:0000313" key="14">
    <source>
        <dbReference type="Proteomes" id="UP000002407"/>
    </source>
</evidence>
<keyword evidence="6" id="KW-0745">Spermidine biosynthesis</keyword>
<dbReference type="EC" id="4.1.1.96" evidence="2"/>
<feature type="binding site" evidence="11">
    <location>
        <position position="261"/>
    </location>
    <ligand>
        <name>substrate</name>
    </ligand>
</feature>
<dbReference type="PANTHER" id="PTHR43727:SF1">
    <property type="entry name" value="CARBOXYNORSPERMIDINE_CARBOXYSPERMIDINE DECARBOXYLASE"/>
    <property type="match status" value="1"/>
</dbReference>
<dbReference type="AlphaFoldDB" id="A7HZP0"/>
<feature type="domain" description="Orn/DAP/Arg decarboxylase 2 C-terminal" evidence="12">
    <location>
        <begin position="120"/>
        <end position="364"/>
    </location>
</feature>
<dbReference type="HOGENOM" id="CLU_038560_0_0_7"/>
<proteinExistence type="inferred from homology"/>
<keyword evidence="14" id="KW-1185">Reference proteome</keyword>
<dbReference type="EMBL" id="CP000776">
    <property type="protein sequence ID" value="ABS51245.1"/>
    <property type="molecule type" value="Genomic_DNA"/>
</dbReference>
<dbReference type="KEGG" id="cha:CHAB381_0118"/>
<dbReference type="Gene3D" id="2.40.37.10">
    <property type="entry name" value="Lyase, Ornithine Decarboxylase, Chain A, domain 1"/>
    <property type="match status" value="1"/>
</dbReference>
<evidence type="ECO:0000256" key="4">
    <source>
        <dbReference type="ARBA" id="ARBA00022793"/>
    </source>
</evidence>
<name>A7HZP0_CAMHC</name>
<evidence type="ECO:0000313" key="13">
    <source>
        <dbReference type="EMBL" id="ABS51245.1"/>
    </source>
</evidence>
<dbReference type="OrthoDB" id="9804410at2"/>
<evidence type="ECO:0000256" key="8">
    <source>
        <dbReference type="ARBA" id="ARBA00025802"/>
    </source>
</evidence>
<organism evidence="13 14">
    <name type="scientific">Campylobacter hominis (strain ATCC BAA-381 / DSM 21671 / CCUG 45161 / LMG 19568 / NCTC 13146 / CH001A)</name>
    <dbReference type="NCBI Taxonomy" id="360107"/>
    <lineage>
        <taxon>Bacteria</taxon>
        <taxon>Pseudomonadati</taxon>
        <taxon>Campylobacterota</taxon>
        <taxon>Epsilonproteobacteria</taxon>
        <taxon>Campylobacterales</taxon>
        <taxon>Campylobacteraceae</taxon>
        <taxon>Campylobacter</taxon>
    </lineage>
</organism>
<evidence type="ECO:0000256" key="11">
    <source>
        <dbReference type="PIRSR" id="PIRSR038941-1"/>
    </source>
</evidence>
<keyword evidence="4" id="KW-0210">Decarboxylase</keyword>
<evidence type="ECO:0000256" key="3">
    <source>
        <dbReference type="ARBA" id="ARBA00013633"/>
    </source>
</evidence>
<gene>
    <name evidence="13" type="primary">nspC</name>
    <name evidence="13" type="ordered locus">CHAB381_0118</name>
</gene>
<dbReference type="SUPFAM" id="SSF51419">
    <property type="entry name" value="PLP-binding barrel"/>
    <property type="match status" value="1"/>
</dbReference>
<dbReference type="GO" id="GO:0008836">
    <property type="term" value="F:diaminopimelate decarboxylase activity"/>
    <property type="evidence" value="ECO:0007669"/>
    <property type="project" value="TreeGrafter"/>
</dbReference>
<dbReference type="GO" id="GO:0008295">
    <property type="term" value="P:spermidine biosynthetic process"/>
    <property type="evidence" value="ECO:0007669"/>
    <property type="project" value="UniProtKB-KW"/>
</dbReference>
<keyword evidence="7" id="KW-0456">Lyase</keyword>
<dbReference type="STRING" id="360107.CHAB381_0118"/>
<dbReference type="InterPro" id="IPR009006">
    <property type="entry name" value="Ala_racemase/Decarboxylase_C"/>
</dbReference>
<evidence type="ECO:0000256" key="10">
    <source>
        <dbReference type="ARBA" id="ARBA00047389"/>
    </source>
</evidence>
<dbReference type="InterPro" id="IPR022643">
    <property type="entry name" value="De-COase2_C"/>
</dbReference>
<dbReference type="Pfam" id="PF00278">
    <property type="entry name" value="Orn_DAP_Arg_deC"/>
    <property type="match status" value="1"/>
</dbReference>
<keyword evidence="5" id="KW-0663">Pyridoxal phosphate</keyword>
<dbReference type="InterPro" id="IPR029066">
    <property type="entry name" value="PLP-binding_barrel"/>
</dbReference>
<dbReference type="PIRSF" id="PIRSF038941">
    <property type="entry name" value="NspC"/>
    <property type="match status" value="1"/>
</dbReference>
<evidence type="ECO:0000256" key="1">
    <source>
        <dbReference type="ARBA" id="ARBA00001933"/>
    </source>
</evidence>
<comment type="similarity">
    <text evidence="8">Belongs to the Orn/Lys/Arg decarboxylase class-II family. NspC subfamily.</text>
</comment>
<feature type="binding site" evidence="11">
    <location>
        <position position="297"/>
    </location>
    <ligand>
        <name>substrate</name>
    </ligand>
</feature>
<dbReference type="GO" id="GO:0045312">
    <property type="term" value="P:nor-spermidine biosynthetic process"/>
    <property type="evidence" value="ECO:0007669"/>
    <property type="project" value="InterPro"/>
</dbReference>
<dbReference type="CDD" id="cd06829">
    <property type="entry name" value="PLPDE_III_CANSDC"/>
    <property type="match status" value="1"/>
</dbReference>
<dbReference type="Gene3D" id="3.20.20.10">
    <property type="entry name" value="Alanine racemase"/>
    <property type="match status" value="1"/>
</dbReference>
<comment type="catalytic activity">
    <reaction evidence="9">
        <text>carboxyspermidine + H(+) = spermidine + CO2</text>
        <dbReference type="Rhea" id="RHEA:34095"/>
        <dbReference type="ChEBI" id="CHEBI:15378"/>
        <dbReference type="ChEBI" id="CHEBI:16526"/>
        <dbReference type="ChEBI" id="CHEBI:57834"/>
        <dbReference type="ChEBI" id="CHEBI:65072"/>
        <dbReference type="EC" id="4.1.1.96"/>
    </reaction>
</comment>
<dbReference type="Proteomes" id="UP000002407">
    <property type="component" value="Chromosome"/>
</dbReference>
<sequence length="408" mass="45954">MNINEIKTPAYVCEKDALLRNLELLKSVGEESGAKVLCALKGFAFSLAMPYIGEFLRGATCSGLFEAKYANDLIKGGLSENMQKMGNKNYKNIEIHTYSPAFKDDDMDEILQISNHVVFNSFSQWKKFRQKAIISGVKCGLRVNPQTSFSPVENYNPCGKFSRLGITIENFKNALNVENSLLDGISGLHLHALCEESSEHLQTVVREFEMQFGEFIPRMKWINFGGGHHITKKGYNVELLVKILKDFSQKWGVEVYIEPGEAVGWQCGYLVASVLDIVENGVKIAILDTSAEAHMPDTVLMPYRPAVRDEISSCDKKLKNGEIFSYRFGGNTCLAGDIIGLESGEPLYCFEKPLKIGDRIIFEDQIHYTIVKNTTFNGIKLPDLYLIDKNGEILDSKIFGYDEYKRRN</sequence>
<evidence type="ECO:0000256" key="7">
    <source>
        <dbReference type="ARBA" id="ARBA00023239"/>
    </source>
</evidence>
<evidence type="ECO:0000256" key="2">
    <source>
        <dbReference type="ARBA" id="ARBA00012259"/>
    </source>
</evidence>
<evidence type="ECO:0000256" key="6">
    <source>
        <dbReference type="ARBA" id="ARBA00023066"/>
    </source>
</evidence>
<dbReference type="eggNOG" id="COG0019">
    <property type="taxonomic scope" value="Bacteria"/>
</dbReference>
<evidence type="ECO:0000259" key="12">
    <source>
        <dbReference type="Pfam" id="PF00278"/>
    </source>
</evidence>
<dbReference type="NCBIfam" id="TIGR01047">
    <property type="entry name" value="nspC"/>
    <property type="match status" value="1"/>
</dbReference>
<dbReference type="RefSeq" id="WP_011991578.1">
    <property type="nucleotide sequence ID" value="NC_009714.1"/>
</dbReference>
<accession>A7HZP0</accession>
<evidence type="ECO:0000256" key="5">
    <source>
        <dbReference type="ARBA" id="ARBA00022898"/>
    </source>
</evidence>
<comment type="cofactor">
    <cofactor evidence="1">
        <name>pyridoxal 5'-phosphate</name>
        <dbReference type="ChEBI" id="CHEBI:597326"/>
    </cofactor>
</comment>
<dbReference type="PANTHER" id="PTHR43727">
    <property type="entry name" value="DIAMINOPIMELATE DECARBOXYLASE"/>
    <property type="match status" value="1"/>
</dbReference>